<evidence type="ECO:0000313" key="2">
    <source>
        <dbReference type="Proteomes" id="UP000055136"/>
    </source>
</evidence>
<dbReference type="InterPro" id="IPR027599">
    <property type="entry name" value="PqqD-rel_X"/>
</dbReference>
<dbReference type="AlphaFoldDB" id="A0A0S2T9K6"/>
<accession>A0A0S2T9K6</accession>
<dbReference type="Proteomes" id="UP000055136">
    <property type="component" value="Chromosome"/>
</dbReference>
<proteinExistence type="predicted"/>
<dbReference type="NCBIfam" id="TIGR04353">
    <property type="entry name" value="PqqD_rel_X"/>
    <property type="match status" value="1"/>
</dbReference>
<dbReference type="EMBL" id="CP013099">
    <property type="protein sequence ID" value="ALP51816.1"/>
    <property type="molecule type" value="Genomic_DNA"/>
</dbReference>
<sequence length="94" mass="10437">MPEGKRWRLAHGVDLVWREWASDSVGYERFSGDLHRFDAATAALLQCLSQTPLDEQAVIDAVARRLALDGDSQLGLFIRQSLSQLLSLGLVEQA</sequence>
<evidence type="ECO:0008006" key="3">
    <source>
        <dbReference type="Google" id="ProtNLM"/>
    </source>
</evidence>
<dbReference type="STRING" id="1748243.Tel_00935"/>
<gene>
    <name evidence="1" type="ORF">Tel_00935</name>
</gene>
<keyword evidence="2" id="KW-1185">Reference proteome</keyword>
<dbReference type="KEGG" id="tee:Tel_00935"/>
<protein>
    <recommendedName>
        <fullName evidence="3">HPr-rel-A system PqqD family protein</fullName>
    </recommendedName>
</protein>
<organism evidence="1 2">
    <name type="scientific">Candidatus Tenderia electrophaga</name>
    <dbReference type="NCBI Taxonomy" id="1748243"/>
    <lineage>
        <taxon>Bacteria</taxon>
        <taxon>Pseudomonadati</taxon>
        <taxon>Pseudomonadota</taxon>
        <taxon>Gammaproteobacteria</taxon>
        <taxon>Candidatus Tenderiales</taxon>
        <taxon>Candidatus Tenderiaceae</taxon>
        <taxon>Candidatus Tenderia</taxon>
    </lineage>
</organism>
<name>A0A0S2T9K6_9GAMM</name>
<reference evidence="1" key="1">
    <citation type="submission" date="2015-10" db="EMBL/GenBank/DDBJ databases">
        <title>Description of Candidatus Tenderia electrophaga gen. nov, sp. nov., an Uncultivated Electroautotroph from a Biocathode Enrichment.</title>
        <authorList>
            <person name="Eddie B.J."/>
            <person name="Malanoski A.P."/>
            <person name="Wang Z."/>
            <person name="Hall R.J."/>
            <person name="Oh S.D."/>
            <person name="Heiner C."/>
            <person name="Lin B."/>
            <person name="Strycharz-Glaven S.M."/>
        </authorList>
    </citation>
    <scope>NUCLEOTIDE SEQUENCE [LARGE SCALE GENOMIC DNA]</scope>
    <source>
        <strain evidence="1">NRL1</strain>
    </source>
</reference>
<evidence type="ECO:0000313" key="1">
    <source>
        <dbReference type="EMBL" id="ALP51816.1"/>
    </source>
</evidence>